<dbReference type="PROSITE" id="PS51746">
    <property type="entry name" value="PPM_2"/>
    <property type="match status" value="1"/>
</dbReference>
<dbReference type="Gene3D" id="3.60.40.10">
    <property type="entry name" value="PPM-type phosphatase domain"/>
    <property type="match status" value="1"/>
</dbReference>
<dbReference type="AlphaFoldDB" id="A0A6N7XDG0"/>
<dbReference type="InterPro" id="IPR036457">
    <property type="entry name" value="PPM-type-like_dom_sf"/>
</dbReference>
<feature type="domain" description="PPM-type phosphatase" evidence="1">
    <location>
        <begin position="2"/>
        <end position="242"/>
    </location>
</feature>
<gene>
    <name evidence="2" type="ORF">FYJ83_01145</name>
</gene>
<dbReference type="InterPro" id="IPR001932">
    <property type="entry name" value="PPM-type_phosphatase-like_dom"/>
</dbReference>
<evidence type="ECO:0000313" key="2">
    <source>
        <dbReference type="EMBL" id="MSU00071.1"/>
    </source>
</evidence>
<organism evidence="2 3">
    <name type="scientific">Tissierella pigra</name>
    <dbReference type="NCBI Taxonomy" id="2607614"/>
    <lineage>
        <taxon>Bacteria</taxon>
        <taxon>Bacillati</taxon>
        <taxon>Bacillota</taxon>
        <taxon>Tissierellia</taxon>
        <taxon>Tissierellales</taxon>
        <taxon>Tissierellaceae</taxon>
        <taxon>Tissierella</taxon>
    </lineage>
</organism>
<dbReference type="GO" id="GO:0004722">
    <property type="term" value="F:protein serine/threonine phosphatase activity"/>
    <property type="evidence" value="ECO:0007669"/>
    <property type="project" value="InterPro"/>
</dbReference>
<dbReference type="InterPro" id="IPR015655">
    <property type="entry name" value="PP2C"/>
</dbReference>
<proteinExistence type="predicted"/>
<evidence type="ECO:0000259" key="1">
    <source>
        <dbReference type="PROSITE" id="PS51746"/>
    </source>
</evidence>
<dbReference type="RefSeq" id="WP_154438250.1">
    <property type="nucleotide sequence ID" value="NZ_JAHLPJ010000001.1"/>
</dbReference>
<dbReference type="Pfam" id="PF13672">
    <property type="entry name" value="PP2C_2"/>
    <property type="match status" value="1"/>
</dbReference>
<sequence length="243" mass="27380">MVIGAISDVGRVRENNQDAYYVSGDLSFPLYMVADGMGGHNAGEVASGMAMNIIEKRFLESKDELKDENMVIKLIKKLIEEANTKIYLKSLENEKYKGMGTTITLSYIFNEKICIGHVGDSRAYLIRDREMLQITEDHSFVNELLKTGSITKEEAKTHPKRNMITRAVGTSSIIEMDLIIKEYTKDDILILCSDGLFNMLKEFEIKDVFIEEKDIQKACDTLATMANNRGGLDNITVLAIKFN</sequence>
<keyword evidence="3" id="KW-1185">Reference proteome</keyword>
<dbReference type="PANTHER" id="PTHR47992">
    <property type="entry name" value="PROTEIN PHOSPHATASE"/>
    <property type="match status" value="1"/>
</dbReference>
<dbReference type="SMART" id="SM00332">
    <property type="entry name" value="PP2Cc"/>
    <property type="match status" value="1"/>
</dbReference>
<dbReference type="CDD" id="cd00143">
    <property type="entry name" value="PP2Cc"/>
    <property type="match status" value="1"/>
</dbReference>
<dbReference type="SMART" id="SM00331">
    <property type="entry name" value="PP2C_SIG"/>
    <property type="match status" value="1"/>
</dbReference>
<dbReference type="EMBL" id="VUNQ01000001">
    <property type="protein sequence ID" value="MSU00071.1"/>
    <property type="molecule type" value="Genomic_DNA"/>
</dbReference>
<reference evidence="2 3" key="1">
    <citation type="submission" date="2019-09" db="EMBL/GenBank/DDBJ databases">
        <title>In-depth cultivation of the pig gut microbiome towards novel bacterial diversity and tailored functional studies.</title>
        <authorList>
            <person name="Wylensek D."/>
            <person name="Hitch T.C.A."/>
            <person name="Clavel T."/>
        </authorList>
    </citation>
    <scope>NUCLEOTIDE SEQUENCE [LARGE SCALE GENOMIC DNA]</scope>
    <source>
        <strain evidence="2 3">WCA3-693-APC-4?</strain>
    </source>
</reference>
<dbReference type="SUPFAM" id="SSF81606">
    <property type="entry name" value="PP2C-like"/>
    <property type="match status" value="1"/>
</dbReference>
<dbReference type="NCBIfam" id="NF033484">
    <property type="entry name" value="Stp1_PP2C_phos"/>
    <property type="match status" value="1"/>
</dbReference>
<dbReference type="Proteomes" id="UP000469523">
    <property type="component" value="Unassembled WGS sequence"/>
</dbReference>
<accession>A0A6N7XDG0</accession>
<name>A0A6N7XDG0_9FIRM</name>
<evidence type="ECO:0000313" key="3">
    <source>
        <dbReference type="Proteomes" id="UP000469523"/>
    </source>
</evidence>
<protein>
    <submittedName>
        <fullName evidence="2">Stp1/IreP family PP2C-type Ser/Thr phosphatase</fullName>
    </submittedName>
</protein>
<comment type="caution">
    <text evidence="2">The sequence shown here is derived from an EMBL/GenBank/DDBJ whole genome shotgun (WGS) entry which is preliminary data.</text>
</comment>